<dbReference type="GO" id="GO:0046872">
    <property type="term" value="F:metal ion binding"/>
    <property type="evidence" value="ECO:0007669"/>
    <property type="project" value="UniProtKB-KW"/>
</dbReference>
<evidence type="ECO:0000313" key="3">
    <source>
        <dbReference type="EMBL" id="RIV67653.1"/>
    </source>
</evidence>
<dbReference type="Pfam" id="PF01557">
    <property type="entry name" value="FAA_hydrolase"/>
    <property type="match status" value="1"/>
</dbReference>
<dbReference type="SUPFAM" id="SSF56529">
    <property type="entry name" value="FAH"/>
    <property type="match status" value="1"/>
</dbReference>
<dbReference type="InterPro" id="IPR011234">
    <property type="entry name" value="Fumarylacetoacetase-like_C"/>
</dbReference>
<organism evidence="3 5">
    <name type="scientific">Flagellimonas aequoris</name>
    <dbReference type="NCBI Taxonomy" id="2306997"/>
    <lineage>
        <taxon>Bacteria</taxon>
        <taxon>Pseudomonadati</taxon>
        <taxon>Bacteroidota</taxon>
        <taxon>Flavobacteriia</taxon>
        <taxon>Flavobacteriales</taxon>
        <taxon>Flavobacteriaceae</taxon>
        <taxon>Flagellimonas</taxon>
    </lineage>
</organism>
<gene>
    <name evidence="3" type="ORF">D2U88_19220</name>
    <name evidence="4" type="ORF">FQ019_19000</name>
</gene>
<dbReference type="EMBL" id="QXFJ01000031">
    <property type="protein sequence ID" value="RIV67653.1"/>
    <property type="molecule type" value="Genomic_DNA"/>
</dbReference>
<evidence type="ECO:0000313" key="6">
    <source>
        <dbReference type="Proteomes" id="UP000321528"/>
    </source>
</evidence>
<dbReference type="OrthoDB" id="9805307at2"/>
<name>A0A418N2V5_9FLAO</name>
<dbReference type="Proteomes" id="UP000321528">
    <property type="component" value="Unassembled WGS sequence"/>
</dbReference>
<sequence length="82" mass="9454">MGKRARYLGSVEEPKGYCLANDVSERAFQLERGGQWTKGKSCDNFTPIWPFLLDVDFIENPQELKMQTLGERPTYNQETPII</sequence>
<comment type="caution">
    <text evidence="3">The sequence shown here is derived from an EMBL/GenBank/DDBJ whole genome shotgun (WGS) entry which is preliminary data.</text>
</comment>
<dbReference type="InterPro" id="IPR036663">
    <property type="entry name" value="Fumarylacetoacetase_C_sf"/>
</dbReference>
<dbReference type="GO" id="GO:0003824">
    <property type="term" value="F:catalytic activity"/>
    <property type="evidence" value="ECO:0007669"/>
    <property type="project" value="InterPro"/>
</dbReference>
<dbReference type="PANTHER" id="PTHR11820">
    <property type="entry name" value="ACYLPYRUVASE"/>
    <property type="match status" value="1"/>
</dbReference>
<dbReference type="RefSeq" id="WP_119642200.1">
    <property type="nucleotide sequence ID" value="NZ_QXFJ01000031.1"/>
</dbReference>
<dbReference type="Gene3D" id="3.90.850.10">
    <property type="entry name" value="Fumarylacetoacetase-like, C-terminal domain"/>
    <property type="match status" value="1"/>
</dbReference>
<evidence type="ECO:0000256" key="1">
    <source>
        <dbReference type="ARBA" id="ARBA00022723"/>
    </source>
</evidence>
<evidence type="ECO:0000313" key="4">
    <source>
        <dbReference type="EMBL" id="TXJ99476.1"/>
    </source>
</evidence>
<reference evidence="3 5" key="1">
    <citation type="submission" date="2018-08" db="EMBL/GenBank/DDBJ databases">
        <title>Proposal of Muricauda 72 sp.nov. and Muricauda NH166 sp.nov., isolated from seawater.</title>
        <authorList>
            <person name="Cheng H."/>
            <person name="Wu Y.-H."/>
            <person name="Guo L.-L."/>
            <person name="Xu X.-W."/>
        </authorList>
    </citation>
    <scope>NUCLEOTIDE SEQUENCE [LARGE SCALE GENOMIC DNA]</scope>
    <source>
        <strain evidence="3 5">NH166</strain>
    </source>
</reference>
<protein>
    <recommendedName>
        <fullName evidence="2">Fumarylacetoacetase-like C-terminal domain-containing protein</fullName>
    </recommendedName>
</protein>
<evidence type="ECO:0000313" key="5">
    <source>
        <dbReference type="Proteomes" id="UP000284189"/>
    </source>
</evidence>
<accession>A0A418N2V5</accession>
<keyword evidence="1" id="KW-0479">Metal-binding</keyword>
<keyword evidence="6" id="KW-1185">Reference proteome</keyword>
<dbReference type="AlphaFoldDB" id="A0A418N2V5"/>
<evidence type="ECO:0000259" key="2">
    <source>
        <dbReference type="Pfam" id="PF01557"/>
    </source>
</evidence>
<feature type="domain" description="Fumarylacetoacetase-like C-terminal" evidence="2">
    <location>
        <begin position="16"/>
        <end position="68"/>
    </location>
</feature>
<dbReference type="EMBL" id="VNWL01000030">
    <property type="protein sequence ID" value="TXJ99476.1"/>
    <property type="molecule type" value="Genomic_DNA"/>
</dbReference>
<dbReference type="PANTHER" id="PTHR11820:SF8">
    <property type="entry name" value="BLL6360 PROTEIN"/>
    <property type="match status" value="1"/>
</dbReference>
<dbReference type="Proteomes" id="UP000284189">
    <property type="component" value="Unassembled WGS sequence"/>
</dbReference>
<reference evidence="4 6" key="2">
    <citation type="submission" date="2019-07" db="EMBL/GenBank/DDBJ databases">
        <title>Draft genome of two Muricauda strains isolated from deep sea.</title>
        <authorList>
            <person name="Sun C."/>
        </authorList>
    </citation>
    <scope>NUCLEOTIDE SEQUENCE [LARGE SCALE GENOMIC DNA]</scope>
    <source>
        <strain evidence="4 6">NH166</strain>
    </source>
</reference>
<proteinExistence type="predicted"/>